<dbReference type="InterPro" id="IPR013320">
    <property type="entry name" value="ConA-like_dom_sf"/>
</dbReference>
<dbReference type="OrthoDB" id="292867at2"/>
<dbReference type="Pfam" id="PF04773">
    <property type="entry name" value="FecR"/>
    <property type="match status" value="1"/>
</dbReference>
<keyword evidence="2" id="KW-0472">Membrane</keyword>
<keyword evidence="2" id="KW-1133">Transmembrane helix</keyword>
<comment type="caution">
    <text evidence="4">The sequence shown here is derived from an EMBL/GenBank/DDBJ whole genome shotgun (WGS) entry which is preliminary data.</text>
</comment>
<feature type="transmembrane region" description="Helical" evidence="2">
    <location>
        <begin position="117"/>
        <end position="138"/>
    </location>
</feature>
<accession>M5U542</accession>
<dbReference type="AlphaFoldDB" id="M5U542"/>
<dbReference type="GO" id="GO:0016989">
    <property type="term" value="F:sigma factor antagonist activity"/>
    <property type="evidence" value="ECO:0007669"/>
    <property type="project" value="TreeGrafter"/>
</dbReference>
<dbReference type="EMBL" id="ANOH01000394">
    <property type="protein sequence ID" value="EMI52976.1"/>
    <property type="molecule type" value="Genomic_DNA"/>
</dbReference>
<dbReference type="PANTHER" id="PTHR30273">
    <property type="entry name" value="PERIPLASMIC SIGNAL SENSOR AND SIGMA FACTOR ACTIVATOR FECR-RELATED"/>
    <property type="match status" value="1"/>
</dbReference>
<evidence type="ECO:0000313" key="5">
    <source>
        <dbReference type="Proteomes" id="UP000011885"/>
    </source>
</evidence>
<dbReference type="SUPFAM" id="SSF49899">
    <property type="entry name" value="Concanavalin A-like lectins/glucanases"/>
    <property type="match status" value="1"/>
</dbReference>
<reference evidence="4 5" key="1">
    <citation type="journal article" date="2013" name="Mar. Genomics">
        <title>Expression of sulfatases in Rhodopirellula baltica and the diversity of sulfatases in the genus Rhodopirellula.</title>
        <authorList>
            <person name="Wegner C.E."/>
            <person name="Richter-Heitmann T."/>
            <person name="Klindworth A."/>
            <person name="Klockow C."/>
            <person name="Richter M."/>
            <person name="Achstetter T."/>
            <person name="Glockner F.O."/>
            <person name="Harder J."/>
        </authorList>
    </citation>
    <scope>NUCLEOTIDE SEQUENCE [LARGE SCALE GENOMIC DNA]</scope>
    <source>
        <strain evidence="4 5">SM41</strain>
    </source>
</reference>
<name>M5U542_9BACT</name>
<feature type="region of interest" description="Disordered" evidence="1">
    <location>
        <begin position="148"/>
        <end position="197"/>
    </location>
</feature>
<proteinExistence type="predicted"/>
<dbReference type="InterPro" id="IPR006860">
    <property type="entry name" value="FecR"/>
</dbReference>
<dbReference type="InterPro" id="IPR012373">
    <property type="entry name" value="Ferrdict_sens_TM"/>
</dbReference>
<gene>
    <name evidence="4" type="ORF">RSSM_05579</name>
</gene>
<dbReference type="Gene3D" id="2.60.120.200">
    <property type="match status" value="1"/>
</dbReference>
<keyword evidence="2" id="KW-0812">Transmembrane</keyword>
<evidence type="ECO:0000313" key="4">
    <source>
        <dbReference type="EMBL" id="EMI52976.1"/>
    </source>
</evidence>
<feature type="compositionally biased region" description="Polar residues" evidence="1">
    <location>
        <begin position="157"/>
        <end position="182"/>
    </location>
</feature>
<keyword evidence="5" id="KW-1185">Reference proteome</keyword>
<sequence length="621" mass="67758">MNPRPSDKDDLEILNVLLPRLVDGQLSDSENAQLASVLQRSEEAQAHYLRYLQLNTELKDAWGAVDEDAIDQLSDRLPQMKSGGSPKAGVDPVVSAESPCAESRIRRLMPRPSSAEAGWQLVLACMLLLIVGLSIGLWRASRNPLAHPTRVAEQPSGEDTVSSNALSTNTPSIDTPTTNDGLAQSGDASEDNAPASSYTRGIVEQEAFLAAAVVVRSEQQGDTGVSVGHRLSPGILRLADGTVQLEFMSGAVVALEGPAELKILSKDAATLVSGAATAYVPPRAHGFMINAPNAAIVDLGTEFGVRVSPSGVSEIEVLSGEVELSLLGDDGNTLSSQRVVEANRVRVDHRSEELQTVESIGTDLPIISAYDDTLLSLSDQYAQAIRTAEPILYWRFQGDGDDPLRNEMGNRFNAEVVIAGESEDIRFENGIVRFERGDDSRYLTSTDVLEGFNEKPYTIEFWMKPDDLQHSTCIGTYPVSRVDSRTFVNVVEIVTDTFMIHEPGAVRLLHRTPPHIEYEHGKNVFSPGICVPGQWHHVVAVRSIDSIELFINGQRQRRVVLPPKNLNSPGDFQFRVGELLEAGDSRRFLGAMDELAIYGHALSESEIREHYELITSDTTAE</sequence>
<dbReference type="Pfam" id="PF13385">
    <property type="entry name" value="Laminin_G_3"/>
    <property type="match status" value="1"/>
</dbReference>
<feature type="region of interest" description="Disordered" evidence="1">
    <location>
        <begin position="76"/>
        <end position="95"/>
    </location>
</feature>
<evidence type="ECO:0000256" key="1">
    <source>
        <dbReference type="SAM" id="MobiDB-lite"/>
    </source>
</evidence>
<protein>
    <submittedName>
        <fullName evidence="4">FecR protein domain protein</fullName>
    </submittedName>
</protein>
<dbReference type="PATRIC" id="fig|1263870.3.peg.5905"/>
<organism evidence="4 5">
    <name type="scientific">Rhodopirellula sallentina SM41</name>
    <dbReference type="NCBI Taxonomy" id="1263870"/>
    <lineage>
        <taxon>Bacteria</taxon>
        <taxon>Pseudomonadati</taxon>
        <taxon>Planctomycetota</taxon>
        <taxon>Planctomycetia</taxon>
        <taxon>Pirellulales</taxon>
        <taxon>Pirellulaceae</taxon>
        <taxon>Rhodopirellula</taxon>
    </lineage>
</organism>
<feature type="domain" description="FecR protein" evidence="3">
    <location>
        <begin position="240"/>
        <end position="323"/>
    </location>
</feature>
<dbReference type="PANTHER" id="PTHR30273:SF2">
    <property type="entry name" value="PROTEIN FECR"/>
    <property type="match status" value="1"/>
</dbReference>
<dbReference type="RefSeq" id="WP_008686591.1">
    <property type="nucleotide sequence ID" value="NZ_ANOH01000394.1"/>
</dbReference>
<evidence type="ECO:0000259" key="3">
    <source>
        <dbReference type="Pfam" id="PF04773"/>
    </source>
</evidence>
<dbReference type="Gene3D" id="2.60.120.1440">
    <property type="match status" value="1"/>
</dbReference>
<dbReference type="Proteomes" id="UP000011885">
    <property type="component" value="Unassembled WGS sequence"/>
</dbReference>
<evidence type="ECO:0000256" key="2">
    <source>
        <dbReference type="SAM" id="Phobius"/>
    </source>
</evidence>